<sequence length="189" mass="20834">MVPCSEPYMESPAACKIEPKQPRKGCTWFSSVYGDRMEGDIIESLAGKYCKDNMANPVLVSTGVELAANGELPFDVAPKSDRIQCSRRCSRRLTSKRELQYRRISKFLACGKHDVECISETLGFLWMYLGSSGIKSSGINFRNLTSPKPLTATLHLSLHQILHQILPHISGISRNPSGKSHASHPTSAA</sequence>
<protein>
    <submittedName>
        <fullName evidence="1">Uncharacterized protein</fullName>
    </submittedName>
</protein>
<dbReference type="RefSeq" id="XP_062751874.1">
    <property type="nucleotide sequence ID" value="XM_062904022.1"/>
</dbReference>
<dbReference type="GeneID" id="87923927"/>
<gene>
    <name evidence="1" type="ORF">Triagg1_9101</name>
</gene>
<dbReference type="AlphaFoldDB" id="A0AAE1I7B7"/>
<dbReference type="Gene3D" id="3.40.366.10">
    <property type="entry name" value="Malonyl-Coenzyme A Acyl Carrier Protein, domain 2"/>
    <property type="match status" value="1"/>
</dbReference>
<reference evidence="1" key="1">
    <citation type="submission" date="2023-11" db="EMBL/GenBank/DDBJ databases">
        <title>The genome sequences of three competitors of mushroom-forming fungi.</title>
        <authorList>
            <person name="Beijen E."/>
            <person name="Ohm R.A."/>
        </authorList>
    </citation>
    <scope>NUCLEOTIDE SEQUENCE</scope>
    <source>
        <strain evidence="1">CBS 100526</strain>
    </source>
</reference>
<comment type="caution">
    <text evidence="1">The sequence shown here is derived from an EMBL/GenBank/DDBJ whole genome shotgun (WGS) entry which is preliminary data.</text>
</comment>
<evidence type="ECO:0000313" key="2">
    <source>
        <dbReference type="Proteomes" id="UP001273209"/>
    </source>
</evidence>
<organism evidence="1 2">
    <name type="scientific">Trichoderma aggressivum f. europaeum</name>
    <dbReference type="NCBI Taxonomy" id="173218"/>
    <lineage>
        <taxon>Eukaryota</taxon>
        <taxon>Fungi</taxon>
        <taxon>Dikarya</taxon>
        <taxon>Ascomycota</taxon>
        <taxon>Pezizomycotina</taxon>
        <taxon>Sordariomycetes</taxon>
        <taxon>Hypocreomycetidae</taxon>
        <taxon>Hypocreales</taxon>
        <taxon>Hypocreaceae</taxon>
        <taxon>Trichoderma</taxon>
    </lineage>
</organism>
<evidence type="ECO:0000313" key="1">
    <source>
        <dbReference type="EMBL" id="KAK4064122.1"/>
    </source>
</evidence>
<dbReference type="Proteomes" id="UP001273209">
    <property type="component" value="Unassembled WGS sequence"/>
</dbReference>
<proteinExistence type="predicted"/>
<dbReference type="GO" id="GO:0016740">
    <property type="term" value="F:transferase activity"/>
    <property type="evidence" value="ECO:0007669"/>
    <property type="project" value="InterPro"/>
</dbReference>
<accession>A0AAE1I7B7</accession>
<dbReference type="EMBL" id="JAWRVG010000049">
    <property type="protein sequence ID" value="KAK4064122.1"/>
    <property type="molecule type" value="Genomic_DNA"/>
</dbReference>
<keyword evidence="2" id="KW-1185">Reference proteome</keyword>
<name>A0AAE1I7B7_9HYPO</name>
<dbReference type="InterPro" id="IPR001227">
    <property type="entry name" value="Ac_transferase_dom_sf"/>
</dbReference>